<evidence type="ECO:0000256" key="5">
    <source>
        <dbReference type="ARBA" id="ARBA00023136"/>
    </source>
</evidence>
<keyword evidence="4" id="KW-0677">Repeat</keyword>
<evidence type="ECO:0000256" key="4">
    <source>
        <dbReference type="ARBA" id="ARBA00022737"/>
    </source>
</evidence>
<dbReference type="Proteomes" id="UP000015104">
    <property type="component" value="Unassembled WGS sequence"/>
</dbReference>
<feature type="domain" description="Ig-like" evidence="10">
    <location>
        <begin position="39"/>
        <end position="137"/>
    </location>
</feature>
<dbReference type="HOGENOM" id="CLU_027228_1_2_1"/>
<evidence type="ECO:0000256" key="1">
    <source>
        <dbReference type="ARBA" id="ARBA00004236"/>
    </source>
</evidence>
<dbReference type="InterPro" id="IPR007110">
    <property type="entry name" value="Ig-like_dom"/>
</dbReference>
<dbReference type="FunFam" id="2.60.40.10:FF:000032">
    <property type="entry name" value="palladin isoform X1"/>
    <property type="match status" value="1"/>
</dbReference>
<dbReference type="InterPro" id="IPR013098">
    <property type="entry name" value="Ig_I-set"/>
</dbReference>
<dbReference type="SUPFAM" id="SSF48726">
    <property type="entry name" value="Immunoglobulin"/>
    <property type="match status" value="3"/>
</dbReference>
<protein>
    <recommendedName>
        <fullName evidence="10">Ig-like domain-containing protein</fullName>
    </recommendedName>
</protein>
<dbReference type="AlphaFoldDB" id="T1JWQ7"/>
<dbReference type="Pfam" id="PF13927">
    <property type="entry name" value="Ig_3"/>
    <property type="match status" value="1"/>
</dbReference>
<dbReference type="Pfam" id="PF07679">
    <property type="entry name" value="I-set"/>
    <property type="match status" value="1"/>
</dbReference>
<dbReference type="PANTHER" id="PTHR12231:SF253">
    <property type="entry name" value="DPR-INTERACTING PROTEIN ETA, ISOFORM B-RELATED"/>
    <property type="match status" value="1"/>
</dbReference>
<dbReference type="STRING" id="32264.T1JWQ7"/>
<organism evidence="11 12">
    <name type="scientific">Tetranychus urticae</name>
    <name type="common">Two-spotted spider mite</name>
    <dbReference type="NCBI Taxonomy" id="32264"/>
    <lineage>
        <taxon>Eukaryota</taxon>
        <taxon>Metazoa</taxon>
        <taxon>Ecdysozoa</taxon>
        <taxon>Arthropoda</taxon>
        <taxon>Chelicerata</taxon>
        <taxon>Arachnida</taxon>
        <taxon>Acari</taxon>
        <taxon>Acariformes</taxon>
        <taxon>Trombidiformes</taxon>
        <taxon>Prostigmata</taxon>
        <taxon>Eleutherengona</taxon>
        <taxon>Raphignathae</taxon>
        <taxon>Tetranychoidea</taxon>
        <taxon>Tetranychidae</taxon>
        <taxon>Tetranychus</taxon>
    </lineage>
</organism>
<proteinExistence type="predicted"/>
<dbReference type="Gene3D" id="2.60.40.10">
    <property type="entry name" value="Immunoglobulins"/>
    <property type="match status" value="3"/>
</dbReference>
<evidence type="ECO:0000313" key="12">
    <source>
        <dbReference type="Proteomes" id="UP000015104"/>
    </source>
</evidence>
<evidence type="ECO:0000256" key="3">
    <source>
        <dbReference type="ARBA" id="ARBA00022729"/>
    </source>
</evidence>
<comment type="subcellular location">
    <subcellularLocation>
        <location evidence="1">Cell membrane</location>
    </subcellularLocation>
</comment>
<evidence type="ECO:0000256" key="8">
    <source>
        <dbReference type="ARBA" id="ARBA00023319"/>
    </source>
</evidence>
<accession>T1JWQ7</accession>
<keyword evidence="6" id="KW-1015">Disulfide bond</keyword>
<keyword evidence="2" id="KW-1003">Cell membrane</keyword>
<dbReference type="InterPro" id="IPR051170">
    <property type="entry name" value="Neural/epithelial_adhesion"/>
</dbReference>
<feature type="domain" description="Ig-like" evidence="10">
    <location>
        <begin position="237"/>
        <end position="327"/>
    </location>
</feature>
<dbReference type="InterPro" id="IPR013151">
    <property type="entry name" value="Immunoglobulin_dom"/>
</dbReference>
<dbReference type="InterPro" id="IPR013783">
    <property type="entry name" value="Ig-like_fold"/>
</dbReference>
<dbReference type="InterPro" id="IPR003598">
    <property type="entry name" value="Ig_sub2"/>
</dbReference>
<dbReference type="Pfam" id="PF00047">
    <property type="entry name" value="ig"/>
    <property type="match status" value="1"/>
</dbReference>
<feature type="signal peptide" evidence="9">
    <location>
        <begin position="1"/>
        <end position="25"/>
    </location>
</feature>
<keyword evidence="7" id="KW-0325">Glycoprotein</keyword>
<dbReference type="PANTHER" id="PTHR12231">
    <property type="entry name" value="CTX-RELATED TYPE I TRANSMEMBRANE PROTEIN"/>
    <property type="match status" value="1"/>
</dbReference>
<dbReference type="SMART" id="SM00409">
    <property type="entry name" value="IG"/>
    <property type="match status" value="3"/>
</dbReference>
<dbReference type="eggNOG" id="KOG3510">
    <property type="taxonomic scope" value="Eukaryota"/>
</dbReference>
<feature type="chain" id="PRO_5004580720" description="Ig-like domain-containing protein" evidence="9">
    <location>
        <begin position="26"/>
        <end position="440"/>
    </location>
</feature>
<name>T1JWQ7_TETUR</name>
<evidence type="ECO:0000313" key="11">
    <source>
        <dbReference type="EnsemblMetazoa" id="tetur02g09120.1"/>
    </source>
</evidence>
<keyword evidence="3 9" id="KW-0732">Signal</keyword>
<dbReference type="EnsemblMetazoa" id="tetur02g09120.1">
    <property type="protein sequence ID" value="tetur02g09120.1"/>
    <property type="gene ID" value="tetur02g09120"/>
</dbReference>
<reference evidence="12" key="1">
    <citation type="submission" date="2011-08" db="EMBL/GenBank/DDBJ databases">
        <authorList>
            <person name="Rombauts S."/>
        </authorList>
    </citation>
    <scope>NUCLEOTIDE SEQUENCE</scope>
    <source>
        <strain evidence="12">London</strain>
    </source>
</reference>
<dbReference type="InterPro" id="IPR036179">
    <property type="entry name" value="Ig-like_dom_sf"/>
</dbReference>
<dbReference type="SMART" id="SM00406">
    <property type="entry name" value="IGv"/>
    <property type="match status" value="1"/>
</dbReference>
<evidence type="ECO:0000256" key="7">
    <source>
        <dbReference type="ARBA" id="ARBA00023180"/>
    </source>
</evidence>
<dbReference type="GO" id="GO:0043005">
    <property type="term" value="C:neuron projection"/>
    <property type="evidence" value="ECO:0007669"/>
    <property type="project" value="TreeGrafter"/>
</dbReference>
<evidence type="ECO:0000256" key="2">
    <source>
        <dbReference type="ARBA" id="ARBA00022475"/>
    </source>
</evidence>
<reference evidence="11" key="2">
    <citation type="submission" date="2015-06" db="UniProtKB">
        <authorList>
            <consortium name="EnsemblMetazoa"/>
        </authorList>
    </citation>
    <scope>IDENTIFICATION</scope>
</reference>
<dbReference type="SMART" id="SM00408">
    <property type="entry name" value="IGc2"/>
    <property type="match status" value="3"/>
</dbReference>
<feature type="domain" description="Ig-like" evidence="10">
    <location>
        <begin position="142"/>
        <end position="230"/>
    </location>
</feature>
<evidence type="ECO:0000256" key="6">
    <source>
        <dbReference type="ARBA" id="ARBA00023157"/>
    </source>
</evidence>
<sequence>MTIVLKVILCFFLIPIIIPSSTVNAKRLNSGIHGTKHHPKFIGSVENITIPIGKEATLTCNVENLGNHRVAWLRADPEVTLLTLETSIIVKDNRLRVTNDINKLWSLHIKNVTENDRGTYMCEVNSEPMISRKAYLDILVPPSIVDNETSSDTVLDERSKLSLHCKANGYPTPVIIWRREDGKNLSTGFIGASKVEGEYLNISQVTRDDMGAYLCIASNGVLPSRSKRIFVQVNFPPKIRAGQLSFGAAKGSHVDLQCEVEASPKPMTSWIRKDQMLFASKKYKIEEIVNFYNVTMKLRINDLEEKDFAAYKCVAKNTLGEREGRLRVYEIPSTTPFPVRSTSSTHKPSRKVFTASTATIFSPGNNRKDEKVKSNSMREMAQKRESLNGNNVNKKSNYDQTNVFSGSNEIKSSGVMIKQLGYNGLKILTMAGFITVFTWW</sequence>
<dbReference type="GO" id="GO:0005886">
    <property type="term" value="C:plasma membrane"/>
    <property type="evidence" value="ECO:0007669"/>
    <property type="project" value="UniProtKB-SubCell"/>
</dbReference>
<dbReference type="InterPro" id="IPR013106">
    <property type="entry name" value="Ig_V-set"/>
</dbReference>
<dbReference type="PROSITE" id="PS50835">
    <property type="entry name" value="IG_LIKE"/>
    <property type="match status" value="3"/>
</dbReference>
<dbReference type="EMBL" id="CAEY01000813">
    <property type="status" value="NOT_ANNOTATED_CDS"/>
    <property type="molecule type" value="Genomic_DNA"/>
</dbReference>
<evidence type="ECO:0000259" key="10">
    <source>
        <dbReference type="PROSITE" id="PS50835"/>
    </source>
</evidence>
<keyword evidence="12" id="KW-1185">Reference proteome</keyword>
<evidence type="ECO:0000256" key="9">
    <source>
        <dbReference type="SAM" id="SignalP"/>
    </source>
</evidence>
<dbReference type="FunFam" id="2.60.40.10:FF:000328">
    <property type="entry name" value="CLUMA_CG000981, isoform A"/>
    <property type="match status" value="1"/>
</dbReference>
<keyword evidence="5" id="KW-0472">Membrane</keyword>
<keyword evidence="8" id="KW-0393">Immunoglobulin domain</keyword>
<dbReference type="InterPro" id="IPR003599">
    <property type="entry name" value="Ig_sub"/>
</dbReference>